<reference evidence="1" key="1">
    <citation type="submission" date="2021-02" db="EMBL/GenBank/DDBJ databases">
        <authorList>
            <consortium name="DOE Joint Genome Institute"/>
            <person name="Ahrendt S."/>
            <person name="Looney B.P."/>
            <person name="Miyauchi S."/>
            <person name="Morin E."/>
            <person name="Drula E."/>
            <person name="Courty P.E."/>
            <person name="Chicoki N."/>
            <person name="Fauchery L."/>
            <person name="Kohler A."/>
            <person name="Kuo A."/>
            <person name="Labutti K."/>
            <person name="Pangilinan J."/>
            <person name="Lipzen A."/>
            <person name="Riley R."/>
            <person name="Andreopoulos W."/>
            <person name="He G."/>
            <person name="Johnson J."/>
            <person name="Barry K.W."/>
            <person name="Grigoriev I.V."/>
            <person name="Nagy L."/>
            <person name="Hibbett D."/>
            <person name="Henrissat B."/>
            <person name="Matheny P.B."/>
            <person name="Labbe J."/>
            <person name="Martin F."/>
        </authorList>
    </citation>
    <scope>NUCLEOTIDE SEQUENCE</scope>
    <source>
        <strain evidence="1">EC-137</strain>
    </source>
</reference>
<evidence type="ECO:0000313" key="2">
    <source>
        <dbReference type="Proteomes" id="UP000814128"/>
    </source>
</evidence>
<keyword evidence="2" id="KW-1185">Reference proteome</keyword>
<proteinExistence type="predicted"/>
<accession>A0ACB8QG45</accession>
<comment type="caution">
    <text evidence="1">The sequence shown here is derived from an EMBL/GenBank/DDBJ whole genome shotgun (WGS) entry which is preliminary data.</text>
</comment>
<protein>
    <submittedName>
        <fullName evidence="1">Uncharacterized protein</fullName>
    </submittedName>
</protein>
<dbReference type="Proteomes" id="UP000814128">
    <property type="component" value="Unassembled WGS sequence"/>
</dbReference>
<dbReference type="EMBL" id="MU273605">
    <property type="protein sequence ID" value="KAI0030806.1"/>
    <property type="molecule type" value="Genomic_DNA"/>
</dbReference>
<gene>
    <name evidence="1" type="ORF">K488DRAFT_87436</name>
</gene>
<evidence type="ECO:0000313" key="1">
    <source>
        <dbReference type="EMBL" id="KAI0030806.1"/>
    </source>
</evidence>
<reference evidence="1" key="2">
    <citation type="journal article" date="2022" name="New Phytol.">
        <title>Evolutionary transition to the ectomycorrhizal habit in the genomes of a hyperdiverse lineage of mushroom-forming fungi.</title>
        <authorList>
            <person name="Looney B."/>
            <person name="Miyauchi S."/>
            <person name="Morin E."/>
            <person name="Drula E."/>
            <person name="Courty P.E."/>
            <person name="Kohler A."/>
            <person name="Kuo A."/>
            <person name="LaButti K."/>
            <person name="Pangilinan J."/>
            <person name="Lipzen A."/>
            <person name="Riley R."/>
            <person name="Andreopoulos W."/>
            <person name="He G."/>
            <person name="Johnson J."/>
            <person name="Nolan M."/>
            <person name="Tritt A."/>
            <person name="Barry K.W."/>
            <person name="Grigoriev I.V."/>
            <person name="Nagy L.G."/>
            <person name="Hibbett D."/>
            <person name="Henrissat B."/>
            <person name="Matheny P.B."/>
            <person name="Labbe J."/>
            <person name="Martin F.M."/>
        </authorList>
    </citation>
    <scope>NUCLEOTIDE SEQUENCE</scope>
    <source>
        <strain evidence="1">EC-137</strain>
    </source>
</reference>
<sequence length="303" mass="33524">MVSSHTTAFSDQATPISATLPLPSSHPQALQHIAAAVPTQCTCRLCWSWETSSRVLAYGVPPTCEAGSPAHVEYLENCLLQKDKWVEDLLLKVEEMKYLSKTENRRNDPHDNLTEESSQPKSELSVEEIEPEDPFNKFVSGNRHQIPSKEVPDQSAGETINESEETAAFMTISSTALATDAAYPHTPADSDASSSTTCLLSCECDFDKPAYIPIASDGGPGRQVLLRARPFSRARSSEGGRKRRRESNQPYSSIEKNQQRIPAIQATEVVPDPAISKRKMDERASKRIRLGSLKLFPRISLRL</sequence>
<name>A0ACB8QG45_9AGAM</name>
<organism evidence="1 2">
    <name type="scientific">Vararia minispora EC-137</name>
    <dbReference type="NCBI Taxonomy" id="1314806"/>
    <lineage>
        <taxon>Eukaryota</taxon>
        <taxon>Fungi</taxon>
        <taxon>Dikarya</taxon>
        <taxon>Basidiomycota</taxon>
        <taxon>Agaricomycotina</taxon>
        <taxon>Agaricomycetes</taxon>
        <taxon>Russulales</taxon>
        <taxon>Lachnocladiaceae</taxon>
        <taxon>Vararia</taxon>
    </lineage>
</organism>